<protein>
    <submittedName>
        <fullName evidence="2">Uncharacterized protein</fullName>
    </submittedName>
</protein>
<keyword evidence="1" id="KW-0472">Membrane</keyword>
<evidence type="ECO:0000313" key="3">
    <source>
        <dbReference type="Proteomes" id="UP000295645"/>
    </source>
</evidence>
<evidence type="ECO:0000313" key="2">
    <source>
        <dbReference type="EMBL" id="TCV97624.1"/>
    </source>
</evidence>
<keyword evidence="1" id="KW-0812">Transmembrane</keyword>
<reference evidence="2 3" key="1">
    <citation type="submission" date="2019-03" db="EMBL/GenBank/DDBJ databases">
        <title>Above-ground endophytic microbial communities from plants in different locations in the United States.</title>
        <authorList>
            <person name="Frank C."/>
        </authorList>
    </citation>
    <scope>NUCLEOTIDE SEQUENCE [LARGE SCALE GENOMIC DNA]</scope>
    <source>
        <strain evidence="2 3">LP_13_YM</strain>
    </source>
</reference>
<keyword evidence="1" id="KW-1133">Transmembrane helix</keyword>
<dbReference type="AlphaFoldDB" id="A0A4R3Z1A0"/>
<dbReference type="EMBL" id="SMCS01000001">
    <property type="protein sequence ID" value="TCV97624.1"/>
    <property type="molecule type" value="Genomic_DNA"/>
</dbReference>
<comment type="caution">
    <text evidence="2">The sequence shown here is derived from an EMBL/GenBank/DDBJ whole genome shotgun (WGS) entry which is preliminary data.</text>
</comment>
<sequence>MDRAASVAHAHADSKRNLSHGYRLVNSVLALLTTLAFALPMAVPGGDAARPTLGAHTLLGVGEGLGVTPAVTQAIATQPSGSSLLVLYGGYSANDATPVDSYANRWKSVGGMPYGNGYGDRFDVKAYVVTAARGGASHTVRIDKRGNAPGEISIPFVEVRNATVLRDVAKTYADPALEVVSGNVTTTGPATLVAVWWGDGGVKRMTAEPGDGFATIDRFTDLPDESGVQVAVASREVDGPGTYHVTWTAAPVQGAMLFLFAFQSR</sequence>
<gene>
    <name evidence="2" type="ORF">EC912_101641</name>
</gene>
<proteinExistence type="predicted"/>
<name>A0A4R3Z1A0_9GAMM</name>
<accession>A0A4R3Z1A0</accession>
<feature type="transmembrane region" description="Helical" evidence="1">
    <location>
        <begin position="24"/>
        <end position="43"/>
    </location>
</feature>
<dbReference type="Proteomes" id="UP000295645">
    <property type="component" value="Unassembled WGS sequence"/>
</dbReference>
<evidence type="ECO:0000256" key="1">
    <source>
        <dbReference type="SAM" id="Phobius"/>
    </source>
</evidence>
<organism evidence="2 3">
    <name type="scientific">Luteibacter rhizovicinus</name>
    <dbReference type="NCBI Taxonomy" id="242606"/>
    <lineage>
        <taxon>Bacteria</taxon>
        <taxon>Pseudomonadati</taxon>
        <taxon>Pseudomonadota</taxon>
        <taxon>Gammaproteobacteria</taxon>
        <taxon>Lysobacterales</taxon>
        <taxon>Rhodanobacteraceae</taxon>
        <taxon>Luteibacter</taxon>
    </lineage>
</organism>
<keyword evidence="3" id="KW-1185">Reference proteome</keyword>